<keyword evidence="4" id="KW-1185">Reference proteome</keyword>
<dbReference type="InterPro" id="IPR029476">
    <property type="entry name" value="DNase_NucA_NucB"/>
</dbReference>
<evidence type="ECO:0000259" key="2">
    <source>
        <dbReference type="Pfam" id="PF14040"/>
    </source>
</evidence>
<dbReference type="AlphaFoldDB" id="A0A6H0XR09"/>
<evidence type="ECO:0000313" key="4">
    <source>
        <dbReference type="Proteomes" id="UP000503462"/>
    </source>
</evidence>
<feature type="region of interest" description="Disordered" evidence="1">
    <location>
        <begin position="228"/>
        <end position="257"/>
    </location>
</feature>
<organism evidence="3 4">
    <name type="scientific">Peltaster fructicola</name>
    <dbReference type="NCBI Taxonomy" id="286661"/>
    <lineage>
        <taxon>Eukaryota</taxon>
        <taxon>Fungi</taxon>
        <taxon>Dikarya</taxon>
        <taxon>Ascomycota</taxon>
        <taxon>Pezizomycotina</taxon>
        <taxon>Dothideomycetes</taxon>
        <taxon>Dothideomycetes incertae sedis</taxon>
        <taxon>Peltaster</taxon>
    </lineage>
</organism>
<dbReference type="OrthoDB" id="3878913at2759"/>
<name>A0A6H0XR09_9PEZI</name>
<dbReference type="Proteomes" id="UP000503462">
    <property type="component" value="Chromosome 2"/>
</dbReference>
<sequence>MTGRGNYSRRRARVIQAGEHPKIEIPVTLSTSPSKLDHKSKEPFYIVVTAHNSSDRPITFFAFFNCFHTLQEEMTLIRAALPSPNTTTTIIVLTCRLQTPSYACFHQDYKSAKITKMLTQAVLLLLASTAFASPQYGVEVFERATTAVAGIEFDCNSFPDVCQNMCWGAFCVADKTQFLTYDKASKSVKSARRKAAGCLDNKKPGNNRCSAGRPGAKKGYNCDEYPFASSKSDSGSSKENRCSRCVPSKQNSKQGSVISKGYGKKGYCKDKAPCNFKVFFKDESKITHCSPKKSGNCNADSEEQCSGPINIIQRSIVVRDDLLSGASLPNGTVIDGPAQVITFKGKVLGAPHGGVVGQEIWTAVPIDEALYEQQTEAHEIDEEAGFEQYDYIAENMSWEVDWLVGVV</sequence>
<reference evidence="3 4" key="1">
    <citation type="journal article" date="2016" name="Sci. Rep.">
        <title>Peltaster fructicola genome reveals evolution from an invasive phytopathogen to an ectophytic parasite.</title>
        <authorList>
            <person name="Xu C."/>
            <person name="Chen H."/>
            <person name="Gleason M.L."/>
            <person name="Xu J.R."/>
            <person name="Liu H."/>
            <person name="Zhang R."/>
            <person name="Sun G."/>
        </authorList>
    </citation>
    <scope>NUCLEOTIDE SEQUENCE [LARGE SCALE GENOMIC DNA]</scope>
    <source>
        <strain evidence="3 4">LNHT1506</strain>
    </source>
</reference>
<evidence type="ECO:0000256" key="1">
    <source>
        <dbReference type="SAM" id="MobiDB-lite"/>
    </source>
</evidence>
<feature type="compositionally biased region" description="Polar residues" evidence="1">
    <location>
        <begin position="248"/>
        <end position="257"/>
    </location>
</feature>
<protein>
    <recommendedName>
        <fullName evidence="2">Deoxyribonuclease NucA/NucB domain-containing protein</fullName>
    </recommendedName>
</protein>
<accession>A0A6H0XR09</accession>
<dbReference type="Pfam" id="PF14040">
    <property type="entry name" value="DNase_NucA_NucB"/>
    <property type="match status" value="1"/>
</dbReference>
<gene>
    <name evidence="3" type="ORF">AMS68_002592</name>
</gene>
<dbReference type="EMBL" id="CP051140">
    <property type="protein sequence ID" value="QIW97074.1"/>
    <property type="molecule type" value="Genomic_DNA"/>
</dbReference>
<feature type="domain" description="Deoxyribonuclease NucA/NucB" evidence="2">
    <location>
        <begin position="165"/>
        <end position="265"/>
    </location>
</feature>
<evidence type="ECO:0000313" key="3">
    <source>
        <dbReference type="EMBL" id="QIW97074.1"/>
    </source>
</evidence>
<proteinExistence type="predicted"/>